<accession>A0ABS3TWA3</accession>
<protein>
    <submittedName>
        <fullName evidence="6">Helix-turn-helix transcriptional regulator</fullName>
    </submittedName>
</protein>
<evidence type="ECO:0000313" key="6">
    <source>
        <dbReference type="EMBL" id="MBO3277408.1"/>
    </source>
</evidence>
<dbReference type="InterPro" id="IPR036388">
    <property type="entry name" value="WH-like_DNA-bd_sf"/>
</dbReference>
<dbReference type="SUPFAM" id="SSF46894">
    <property type="entry name" value="C-terminal effector domain of the bipartite response regulators"/>
    <property type="match status" value="1"/>
</dbReference>
<evidence type="ECO:0000256" key="2">
    <source>
        <dbReference type="ARBA" id="ARBA00023125"/>
    </source>
</evidence>
<feature type="compositionally biased region" description="Low complexity" evidence="4">
    <location>
        <begin position="11"/>
        <end position="22"/>
    </location>
</feature>
<gene>
    <name evidence="6" type="ORF">JFY56_19500</name>
</gene>
<dbReference type="RefSeq" id="WP_208315712.1">
    <property type="nucleotide sequence ID" value="NZ_JAELYA010000008.1"/>
</dbReference>
<organism evidence="6 7">
    <name type="scientific">Pseudomonas schmalbachii</name>
    <dbReference type="NCBI Taxonomy" id="2816993"/>
    <lineage>
        <taxon>Bacteria</taxon>
        <taxon>Pseudomonadati</taxon>
        <taxon>Pseudomonadota</taxon>
        <taxon>Gammaproteobacteria</taxon>
        <taxon>Pseudomonadales</taxon>
        <taxon>Pseudomonadaceae</taxon>
        <taxon>Pseudomonas</taxon>
    </lineage>
</organism>
<dbReference type="Proteomes" id="UP000669060">
    <property type="component" value="Unassembled WGS sequence"/>
</dbReference>
<keyword evidence="2" id="KW-0238">DNA-binding</keyword>
<dbReference type="SMART" id="SM00421">
    <property type="entry name" value="HTH_LUXR"/>
    <property type="match status" value="1"/>
</dbReference>
<dbReference type="Pfam" id="PF00196">
    <property type="entry name" value="GerE"/>
    <property type="match status" value="1"/>
</dbReference>
<keyword evidence="1" id="KW-0805">Transcription regulation</keyword>
<dbReference type="InterPro" id="IPR000792">
    <property type="entry name" value="Tscrpt_reg_LuxR_C"/>
</dbReference>
<evidence type="ECO:0000259" key="5">
    <source>
        <dbReference type="PROSITE" id="PS50043"/>
    </source>
</evidence>
<feature type="region of interest" description="Disordered" evidence="4">
    <location>
        <begin position="1"/>
        <end position="30"/>
    </location>
</feature>
<dbReference type="PANTHER" id="PTHR44688">
    <property type="entry name" value="DNA-BINDING TRANSCRIPTIONAL ACTIVATOR DEVR_DOSR"/>
    <property type="match status" value="1"/>
</dbReference>
<dbReference type="SUPFAM" id="SSF52540">
    <property type="entry name" value="P-loop containing nucleoside triphosphate hydrolases"/>
    <property type="match status" value="1"/>
</dbReference>
<evidence type="ECO:0000256" key="3">
    <source>
        <dbReference type="ARBA" id="ARBA00023163"/>
    </source>
</evidence>
<dbReference type="InterPro" id="IPR016032">
    <property type="entry name" value="Sig_transdc_resp-reg_C-effctor"/>
</dbReference>
<feature type="domain" description="HTH luxR-type" evidence="5">
    <location>
        <begin position="851"/>
        <end position="916"/>
    </location>
</feature>
<dbReference type="PROSITE" id="PS50043">
    <property type="entry name" value="HTH_LUXR_2"/>
    <property type="match status" value="1"/>
</dbReference>
<evidence type="ECO:0000256" key="1">
    <source>
        <dbReference type="ARBA" id="ARBA00023015"/>
    </source>
</evidence>
<dbReference type="InterPro" id="IPR027417">
    <property type="entry name" value="P-loop_NTPase"/>
</dbReference>
<dbReference type="InterPro" id="IPR059106">
    <property type="entry name" value="WHD_MalT"/>
</dbReference>
<dbReference type="CDD" id="cd06170">
    <property type="entry name" value="LuxR_C_like"/>
    <property type="match status" value="1"/>
</dbReference>
<dbReference type="Gene3D" id="1.25.40.10">
    <property type="entry name" value="Tetratricopeptide repeat domain"/>
    <property type="match status" value="1"/>
</dbReference>
<comment type="caution">
    <text evidence="6">The sequence shown here is derived from an EMBL/GenBank/DDBJ whole genome shotgun (WGS) entry which is preliminary data.</text>
</comment>
<reference evidence="6 7" key="1">
    <citation type="submission" date="2020-12" db="EMBL/GenBank/DDBJ databases">
        <title>Pseudomonas schmalbachii sp. nov. isolated from millipede gut.</title>
        <authorList>
            <person name="Shelomi M."/>
        </authorList>
    </citation>
    <scope>NUCLEOTIDE SEQUENCE [LARGE SCALE GENOMIC DNA]</scope>
    <source>
        <strain evidence="6 7">Milli4</strain>
    </source>
</reference>
<dbReference type="InterPro" id="IPR041617">
    <property type="entry name" value="TPR_MalT"/>
</dbReference>
<name>A0ABS3TWA3_9PSED</name>
<proteinExistence type="predicted"/>
<dbReference type="Gene3D" id="1.10.10.10">
    <property type="entry name" value="Winged helix-like DNA-binding domain superfamily/Winged helix DNA-binding domain"/>
    <property type="match status" value="1"/>
</dbReference>
<evidence type="ECO:0000313" key="7">
    <source>
        <dbReference type="Proteomes" id="UP000669060"/>
    </source>
</evidence>
<dbReference type="Pfam" id="PF25873">
    <property type="entry name" value="WHD_MalT"/>
    <property type="match status" value="1"/>
</dbReference>
<dbReference type="SUPFAM" id="SSF48452">
    <property type="entry name" value="TPR-like"/>
    <property type="match status" value="1"/>
</dbReference>
<sequence>MPTSWDKRTPSSSGASISTDASNAGKQSADGGALRNLSTKYATPNAASSHLARARLLEQMENAGTAKLILIRAAAGFGKTTLLQQYRQRCLAAGRPTLWINLDAADNDLQRFTLLIGNGLRTILPADAQPAPAGSGQESQDLLDLIAGSETPFVIILDEFEVLQNPEVLSFIQQLLEALPGGSTLAMASRSTPGIGLGRIRARGQLLEIKPSDLRFTLEEAMEFIRDKRELQLREADIATLYKRTEGWIAGLYLASLSLKGRDDQADFISSFSGSNLELAEYLTEDILSRQTEECREFLLQTSILGQFSASLCDAVTGRDDSREMLERLERANLFLLPVDSQQQWFRYHNLFASFLRDALERQHPGKAKKLHEIAARWFLQAQQPIPAIEHLFNADLLDEAAARLAEHLDTLMDNGRTRLLVRWLDRLPESALDRYPNLGLVYAWMLALSSRMKDSIQIAERLERGAKPEHIYVAKAIRCMQLSITDQVEACCKAGIELLDVVPQSDVHLYSALAHTVANTMVSAGRYDEARRLLSHALQRDLQGGSGFLRFGFSVSEAVLDLIQGRLSNALTRLLAANEGDKSGTRGRHDTTISLNIALALLHYENNALAEAERLLTRNLPFTKHLSSPDLLINSHVLSARIAYLQGDRNTWLRCLVELEQLGQHANSQRIQCSVWLERARVAILEGRLDTATQALHEADQASDWDRPGVLRYANDVDTPSIAHQRLRIAQGLFAEAAKALREAIEDAHSRQLHRREIKLRLLLALALDGLQQQQDAFEELNQALRLASHEGFLRTFIDEGEPMAHLLQRWASTGQARGKDLGIEPHFVETLLQQLNVASEGAKPTVTEGGDVHQILTEREIQVLQLLAAGHRNREIAEKVFLSEFTVKSHLQKIYAKLDAKGRTEALAIAHARGWIN</sequence>
<evidence type="ECO:0000256" key="4">
    <source>
        <dbReference type="SAM" id="MobiDB-lite"/>
    </source>
</evidence>
<keyword evidence="3" id="KW-0804">Transcription</keyword>
<dbReference type="InterPro" id="IPR011990">
    <property type="entry name" value="TPR-like_helical_dom_sf"/>
</dbReference>
<dbReference type="Pfam" id="PF17874">
    <property type="entry name" value="TPR_MalT"/>
    <property type="match status" value="1"/>
</dbReference>
<keyword evidence="7" id="KW-1185">Reference proteome</keyword>
<dbReference type="Gene3D" id="3.40.50.300">
    <property type="entry name" value="P-loop containing nucleotide triphosphate hydrolases"/>
    <property type="match status" value="1"/>
</dbReference>
<dbReference type="PANTHER" id="PTHR44688:SF16">
    <property type="entry name" value="DNA-BINDING TRANSCRIPTIONAL ACTIVATOR DEVR_DOSR"/>
    <property type="match status" value="1"/>
</dbReference>
<dbReference type="PRINTS" id="PR00038">
    <property type="entry name" value="HTHLUXR"/>
</dbReference>
<dbReference type="EMBL" id="JAELYA010000008">
    <property type="protein sequence ID" value="MBO3277408.1"/>
    <property type="molecule type" value="Genomic_DNA"/>
</dbReference>